<name>A0AB73T4T7_9FIRM</name>
<dbReference type="EMBL" id="QGGY01000006">
    <property type="protein sequence ID" value="PWJ75671.1"/>
    <property type="molecule type" value="Genomic_DNA"/>
</dbReference>
<dbReference type="PANTHER" id="PTHR46796:SF13">
    <property type="entry name" value="HTH-TYPE TRANSCRIPTIONAL ACTIVATOR RHAS"/>
    <property type="match status" value="1"/>
</dbReference>
<dbReference type="Pfam" id="PF02311">
    <property type="entry name" value="AraC_binding"/>
    <property type="match status" value="1"/>
</dbReference>
<protein>
    <submittedName>
        <fullName evidence="7">AraC-like protein</fullName>
    </submittedName>
</protein>
<dbReference type="Gene3D" id="1.10.10.60">
    <property type="entry name" value="Homeodomain-like"/>
    <property type="match status" value="2"/>
</dbReference>
<dbReference type="Proteomes" id="UP000245412">
    <property type="component" value="Unassembled WGS sequence"/>
</dbReference>
<comment type="caution">
    <text evidence="7">The sequence shown here is derived from an EMBL/GenBank/DDBJ whole genome shotgun (WGS) entry which is preliminary data.</text>
</comment>
<dbReference type="InterPro" id="IPR037923">
    <property type="entry name" value="HTH-like"/>
</dbReference>
<dbReference type="InterPro" id="IPR009057">
    <property type="entry name" value="Homeodomain-like_sf"/>
</dbReference>
<evidence type="ECO:0000256" key="1">
    <source>
        <dbReference type="ARBA" id="ARBA00022490"/>
    </source>
</evidence>
<gene>
    <name evidence="7" type="ORF">C7383_106241</name>
</gene>
<feature type="domain" description="HTH araC/xylS-type" evidence="6">
    <location>
        <begin position="176"/>
        <end position="273"/>
    </location>
</feature>
<evidence type="ECO:0000256" key="3">
    <source>
        <dbReference type="ARBA" id="ARBA00023125"/>
    </source>
</evidence>
<evidence type="ECO:0000313" key="8">
    <source>
        <dbReference type="Proteomes" id="UP000245412"/>
    </source>
</evidence>
<keyword evidence="3" id="KW-0238">DNA-binding</keyword>
<evidence type="ECO:0000259" key="6">
    <source>
        <dbReference type="PROSITE" id="PS01124"/>
    </source>
</evidence>
<dbReference type="SMART" id="SM00342">
    <property type="entry name" value="HTH_ARAC"/>
    <property type="match status" value="1"/>
</dbReference>
<dbReference type="PANTHER" id="PTHR46796">
    <property type="entry name" value="HTH-TYPE TRANSCRIPTIONAL ACTIVATOR RHAS-RELATED"/>
    <property type="match status" value="1"/>
</dbReference>
<dbReference type="GO" id="GO:0043565">
    <property type="term" value="F:sequence-specific DNA binding"/>
    <property type="evidence" value="ECO:0007669"/>
    <property type="project" value="InterPro"/>
</dbReference>
<dbReference type="InterPro" id="IPR003313">
    <property type="entry name" value="AraC-bd"/>
</dbReference>
<proteinExistence type="predicted"/>
<evidence type="ECO:0000313" key="7">
    <source>
        <dbReference type="EMBL" id="PWJ75671.1"/>
    </source>
</evidence>
<evidence type="ECO:0000256" key="4">
    <source>
        <dbReference type="ARBA" id="ARBA00023159"/>
    </source>
</evidence>
<dbReference type="RefSeq" id="WP_109626595.1">
    <property type="nucleotide sequence ID" value="NZ_JANKBI010000004.1"/>
</dbReference>
<sequence length="273" mass="31118">MVLSEYISNLKIKVYGGNYTACPPSWAGSNVSLALHKLYFPLEGSAQITAGGRTYHLKARQAMLIPKGLTHSFAMTEEQHLVKYWLHFTALSDGNDLFEHFHDITVWDFNDEKDFSEICGFFRTLFLYEDAVSENEASIGNALAHQAALFSIIGILFERSGHNHMQELSMHSTKPASIVEYIENHLNEPIKVEELARLLYMHPTAFIRYFKHHFGMPPLKYIKCLRLERSKHYLETTSLPISEIAELTGFGDSSHLSRDFRSTYGISPGQARK</sequence>
<dbReference type="AlphaFoldDB" id="A0AB73T4T7"/>
<dbReference type="PROSITE" id="PS01124">
    <property type="entry name" value="HTH_ARAC_FAMILY_2"/>
    <property type="match status" value="1"/>
</dbReference>
<dbReference type="Gene3D" id="2.60.120.10">
    <property type="entry name" value="Jelly Rolls"/>
    <property type="match status" value="1"/>
</dbReference>
<evidence type="ECO:0000256" key="2">
    <source>
        <dbReference type="ARBA" id="ARBA00023015"/>
    </source>
</evidence>
<accession>A0AB73T4T7</accession>
<keyword evidence="8" id="KW-1185">Reference proteome</keyword>
<dbReference type="Pfam" id="PF12833">
    <property type="entry name" value="HTH_18"/>
    <property type="match status" value="1"/>
</dbReference>
<dbReference type="GO" id="GO:0003700">
    <property type="term" value="F:DNA-binding transcription factor activity"/>
    <property type="evidence" value="ECO:0007669"/>
    <property type="project" value="InterPro"/>
</dbReference>
<keyword evidence="4" id="KW-0010">Activator</keyword>
<dbReference type="InterPro" id="IPR018062">
    <property type="entry name" value="HTH_AraC-typ_CS"/>
</dbReference>
<keyword evidence="1" id="KW-0963">Cytoplasm</keyword>
<keyword evidence="5" id="KW-0804">Transcription</keyword>
<organism evidence="7 8">
    <name type="scientific">Murimonas intestini</name>
    <dbReference type="NCBI Taxonomy" id="1337051"/>
    <lineage>
        <taxon>Bacteria</taxon>
        <taxon>Bacillati</taxon>
        <taxon>Bacillota</taxon>
        <taxon>Clostridia</taxon>
        <taxon>Lachnospirales</taxon>
        <taxon>Lachnospiraceae</taxon>
        <taxon>Murimonas</taxon>
    </lineage>
</organism>
<reference evidence="7 8" key="1">
    <citation type="submission" date="2018-05" db="EMBL/GenBank/DDBJ databases">
        <authorList>
            <person name="Goeker M."/>
            <person name="Huntemann M."/>
            <person name="Clum A."/>
            <person name="Pillay M."/>
            <person name="Palaniappan K."/>
            <person name="Varghese N."/>
            <person name="Mikhailova N."/>
            <person name="Stamatis D."/>
            <person name="Reddy T."/>
            <person name="Daum C."/>
            <person name="Shapiro N."/>
            <person name="Ivanova N."/>
            <person name="Kyrpides N."/>
            <person name="Woyke T."/>
        </authorList>
    </citation>
    <scope>NUCLEOTIDE SEQUENCE [LARGE SCALE GENOMIC DNA]</scope>
    <source>
        <strain evidence="7 8">DSM 26524</strain>
    </source>
</reference>
<dbReference type="PROSITE" id="PS00041">
    <property type="entry name" value="HTH_ARAC_FAMILY_1"/>
    <property type="match status" value="1"/>
</dbReference>
<dbReference type="SUPFAM" id="SSF46689">
    <property type="entry name" value="Homeodomain-like"/>
    <property type="match status" value="2"/>
</dbReference>
<dbReference type="SUPFAM" id="SSF51215">
    <property type="entry name" value="Regulatory protein AraC"/>
    <property type="match status" value="1"/>
</dbReference>
<dbReference type="InterPro" id="IPR018060">
    <property type="entry name" value="HTH_AraC"/>
</dbReference>
<keyword evidence="2" id="KW-0805">Transcription regulation</keyword>
<dbReference type="InterPro" id="IPR050204">
    <property type="entry name" value="AraC_XylS_family_regulators"/>
</dbReference>
<dbReference type="InterPro" id="IPR014710">
    <property type="entry name" value="RmlC-like_jellyroll"/>
</dbReference>
<evidence type="ECO:0000256" key="5">
    <source>
        <dbReference type="ARBA" id="ARBA00023163"/>
    </source>
</evidence>